<keyword evidence="1" id="KW-0732">Signal</keyword>
<name>A0A023GDQ4_AMBTT</name>
<accession>A0A023GDQ4</accession>
<evidence type="ECO:0000313" key="2">
    <source>
        <dbReference type="EMBL" id="JAC30840.1"/>
    </source>
</evidence>
<feature type="signal peptide" evidence="1">
    <location>
        <begin position="1"/>
        <end position="21"/>
    </location>
</feature>
<protein>
    <submittedName>
        <fullName evidence="2">Putative lipocalin-2 1</fullName>
    </submittedName>
</protein>
<proteinExistence type="evidence at transcript level"/>
<reference evidence="2" key="1">
    <citation type="submission" date="2014-03" db="EMBL/GenBank/DDBJ databases">
        <title>The sialotranscriptome of Amblyomma triste, Amblyomma parvum and Amblyomma cajennense ticks, uncovered by 454-based RNA-seq.</title>
        <authorList>
            <person name="Garcia G.R."/>
            <person name="Gardinassi L.G."/>
            <person name="Ribeiro J.M."/>
            <person name="Anatriello E."/>
            <person name="Ferreira B.R."/>
            <person name="Moreira H.N."/>
            <person name="Mafra C."/>
            <person name="Olegario M.M."/>
            <person name="Szabo P.J."/>
            <person name="Miranda-Santos I.K."/>
            <person name="Maruyama S.R."/>
        </authorList>
    </citation>
    <scope>NUCLEOTIDE SEQUENCE</scope>
    <source>
        <strain evidence="2">Mato Grasso do Sul</strain>
        <tissue evidence="2">Salivary glands</tissue>
    </source>
</reference>
<dbReference type="Gene3D" id="2.40.128.20">
    <property type="match status" value="1"/>
</dbReference>
<dbReference type="GO" id="GO:0043176">
    <property type="term" value="F:amine binding"/>
    <property type="evidence" value="ECO:0007669"/>
    <property type="project" value="InterPro"/>
</dbReference>
<dbReference type="AlphaFoldDB" id="A0A023GDQ4"/>
<dbReference type="Pfam" id="PF02098">
    <property type="entry name" value="His_binding"/>
    <property type="match status" value="1"/>
</dbReference>
<sequence>MSAMCFLVALVVTAFAAVSLGARSTMLDLNPALGVYQDDRDCFPFKTRMHQIYRNFKNDSLLGGEAKCVSAGPTGPLINSQVQSPFQYGSDGLLEATITLVSSPGYTVGNVLEIAPQDGSAPPVNLTVAYRDCKTCKVFRHDYVDNGNGCSYWVTDEALGEDTTCCEFVYKLLCGTSPLYKMYDKSCQ</sequence>
<organism evidence="2">
    <name type="scientific">Amblyomma triste</name>
    <name type="common">Neotropical tick</name>
    <dbReference type="NCBI Taxonomy" id="251400"/>
    <lineage>
        <taxon>Eukaryota</taxon>
        <taxon>Metazoa</taxon>
        <taxon>Ecdysozoa</taxon>
        <taxon>Arthropoda</taxon>
        <taxon>Chelicerata</taxon>
        <taxon>Arachnida</taxon>
        <taxon>Acari</taxon>
        <taxon>Parasitiformes</taxon>
        <taxon>Ixodida</taxon>
        <taxon>Ixodoidea</taxon>
        <taxon>Ixodidae</taxon>
        <taxon>Amblyomminae</taxon>
        <taxon>Amblyomma</taxon>
    </lineage>
</organism>
<feature type="chain" id="PRO_5001518592" evidence="1">
    <location>
        <begin position="22"/>
        <end position="188"/>
    </location>
</feature>
<dbReference type="EMBL" id="GBBM01004578">
    <property type="protein sequence ID" value="JAC30840.1"/>
    <property type="molecule type" value="mRNA"/>
</dbReference>
<evidence type="ECO:0000256" key="1">
    <source>
        <dbReference type="SAM" id="SignalP"/>
    </source>
</evidence>
<dbReference type="SUPFAM" id="SSF50814">
    <property type="entry name" value="Lipocalins"/>
    <property type="match status" value="1"/>
</dbReference>
<dbReference type="GO" id="GO:0030682">
    <property type="term" value="P:symbiont-mediated perturbation of host defenses"/>
    <property type="evidence" value="ECO:0007669"/>
    <property type="project" value="InterPro"/>
</dbReference>
<dbReference type="InterPro" id="IPR002970">
    <property type="entry name" value="Tick_his-bd"/>
</dbReference>
<dbReference type="InterPro" id="IPR012674">
    <property type="entry name" value="Calycin"/>
</dbReference>